<dbReference type="InterPro" id="IPR003959">
    <property type="entry name" value="ATPase_AAA_core"/>
</dbReference>
<dbReference type="PANTHER" id="PTHR23077">
    <property type="entry name" value="AAA-FAMILY ATPASE"/>
    <property type="match status" value="1"/>
</dbReference>
<dbReference type="GO" id="GO:0009507">
    <property type="term" value="C:chloroplast"/>
    <property type="evidence" value="ECO:0007669"/>
    <property type="project" value="TreeGrafter"/>
</dbReference>
<dbReference type="Gene3D" id="3.40.50.300">
    <property type="entry name" value="P-loop containing nucleotide triphosphate hydrolases"/>
    <property type="match status" value="2"/>
</dbReference>
<dbReference type="PANTHER" id="PTHR23077:SF27">
    <property type="entry name" value="ATPASE FAMILY GENE 2 PROTEIN HOMOLOG A"/>
    <property type="match status" value="1"/>
</dbReference>
<sequence length="206" mass="22746">MVATLLNLMDGISRVDVLLVIAATNRPDSIKAALRRPGRLDWDIEIGVPSPVQRLDICILLALTQNTLSDWQIQYLAMATHGHFDIIVEESGCSRNSGDNSSEILPSSHVSGTVSKTEDNFQNGVNSSSEGMFTLEEECTLKVILEVPKVNWEDVGGQREVKTQLMEAVEWPQKHQEAFKRIGTRPPTGILLFGPPGCSKPSWHVQ</sequence>
<keyword evidence="2" id="KW-0067">ATP-binding</keyword>
<dbReference type="Gene3D" id="1.10.8.60">
    <property type="match status" value="1"/>
</dbReference>
<comment type="caution">
    <text evidence="5">The sequence shown here is derived from an EMBL/GenBank/DDBJ whole genome shotgun (WGS) entry which is preliminary data.</text>
</comment>
<accession>A0AAD9Z5D7</accession>
<dbReference type="GO" id="GO:0016887">
    <property type="term" value="F:ATP hydrolysis activity"/>
    <property type="evidence" value="ECO:0007669"/>
    <property type="project" value="InterPro"/>
</dbReference>
<dbReference type="InterPro" id="IPR027417">
    <property type="entry name" value="P-loop_NTPase"/>
</dbReference>
<feature type="domain" description="ATPase AAA-type core" evidence="4">
    <location>
        <begin position="2"/>
        <end position="47"/>
    </location>
</feature>
<keyword evidence="1" id="KW-0547">Nucleotide-binding</keyword>
<dbReference type="SUPFAM" id="SSF52540">
    <property type="entry name" value="P-loop containing nucleoside triphosphate hydrolases"/>
    <property type="match status" value="2"/>
</dbReference>
<dbReference type="AlphaFoldDB" id="A0AAD9Z5D7"/>
<name>A0AAD9Z5D7_9ROSI</name>
<protein>
    <recommendedName>
        <fullName evidence="4">ATPase AAA-type core domain-containing protein</fullName>
    </recommendedName>
</protein>
<organism evidence="5 6">
    <name type="scientific">Dipteronia sinensis</name>
    <dbReference type="NCBI Taxonomy" id="43782"/>
    <lineage>
        <taxon>Eukaryota</taxon>
        <taxon>Viridiplantae</taxon>
        <taxon>Streptophyta</taxon>
        <taxon>Embryophyta</taxon>
        <taxon>Tracheophyta</taxon>
        <taxon>Spermatophyta</taxon>
        <taxon>Magnoliopsida</taxon>
        <taxon>eudicotyledons</taxon>
        <taxon>Gunneridae</taxon>
        <taxon>Pentapetalae</taxon>
        <taxon>rosids</taxon>
        <taxon>malvids</taxon>
        <taxon>Sapindales</taxon>
        <taxon>Sapindaceae</taxon>
        <taxon>Hippocastanoideae</taxon>
        <taxon>Acereae</taxon>
        <taxon>Dipteronia</taxon>
    </lineage>
</organism>
<dbReference type="GO" id="GO:0005524">
    <property type="term" value="F:ATP binding"/>
    <property type="evidence" value="ECO:0007669"/>
    <property type="project" value="UniProtKB-KW"/>
</dbReference>
<evidence type="ECO:0000256" key="3">
    <source>
        <dbReference type="SAM" id="MobiDB-lite"/>
    </source>
</evidence>
<dbReference type="Pfam" id="PF00004">
    <property type="entry name" value="AAA"/>
    <property type="match status" value="1"/>
</dbReference>
<evidence type="ECO:0000313" key="6">
    <source>
        <dbReference type="Proteomes" id="UP001281410"/>
    </source>
</evidence>
<keyword evidence="6" id="KW-1185">Reference proteome</keyword>
<evidence type="ECO:0000313" key="5">
    <source>
        <dbReference type="EMBL" id="KAK3170507.1"/>
    </source>
</evidence>
<dbReference type="InterPro" id="IPR050168">
    <property type="entry name" value="AAA_ATPase_domain"/>
</dbReference>
<reference evidence="5" key="1">
    <citation type="journal article" date="2023" name="Plant J.">
        <title>Genome sequences and population genomics provide insights into the demographic history, inbreeding, and mutation load of two 'living fossil' tree species of Dipteronia.</title>
        <authorList>
            <person name="Feng Y."/>
            <person name="Comes H.P."/>
            <person name="Chen J."/>
            <person name="Zhu S."/>
            <person name="Lu R."/>
            <person name="Zhang X."/>
            <person name="Li P."/>
            <person name="Qiu J."/>
            <person name="Olsen K.M."/>
            <person name="Qiu Y."/>
        </authorList>
    </citation>
    <scope>NUCLEOTIDE SEQUENCE</scope>
    <source>
        <strain evidence="5">NBL</strain>
    </source>
</reference>
<dbReference type="EMBL" id="JANJYJ010000857">
    <property type="protein sequence ID" value="KAK3170507.1"/>
    <property type="molecule type" value="Genomic_DNA"/>
</dbReference>
<evidence type="ECO:0000259" key="4">
    <source>
        <dbReference type="Pfam" id="PF00004"/>
    </source>
</evidence>
<evidence type="ECO:0000256" key="2">
    <source>
        <dbReference type="ARBA" id="ARBA00022840"/>
    </source>
</evidence>
<feature type="region of interest" description="Disordered" evidence="3">
    <location>
        <begin position="97"/>
        <end position="120"/>
    </location>
</feature>
<proteinExistence type="predicted"/>
<gene>
    <name evidence="5" type="ORF">Dsin_032987</name>
</gene>
<evidence type="ECO:0000256" key="1">
    <source>
        <dbReference type="ARBA" id="ARBA00022741"/>
    </source>
</evidence>
<dbReference type="Proteomes" id="UP001281410">
    <property type="component" value="Unassembled WGS sequence"/>
</dbReference>